<evidence type="ECO:0000313" key="17">
    <source>
        <dbReference type="EMBL" id="EON62818.1"/>
    </source>
</evidence>
<dbReference type="InterPro" id="IPR031814">
    <property type="entry name" value="ALG11_N"/>
</dbReference>
<evidence type="ECO:0000256" key="1">
    <source>
        <dbReference type="ARBA" id="ARBA00004389"/>
    </source>
</evidence>
<comment type="catalytic activity">
    <reaction evidence="12 14">
        <text>an alpha-D-Man-(1-&gt;3)-[alpha-D-Man-(1-&gt;6)]-beta-D-Man-(1-&gt;4)-beta-D-GlcNAc-(1-&gt;4)-alpha-D-GlcNAc-diphospho-di-trans,poly-cis-dolichol + 2 GDP-alpha-D-mannose = an alpha-D-Man-(1-&gt;2)-alpha-D-Man-(1-&gt;2)-alpha-D-Man-(1-&gt;3)-[alpha-D-Man-(1-&gt;6)]-beta-D-Man-(1-&gt;4)-beta-D-GlcNAc-(1-&gt;4)-alpha-D-GlcNAc-diphospho-di-trans,poly-cis-dolichol + 2 GDP + 2 H(+)</text>
        <dbReference type="Rhea" id="RHEA:29523"/>
        <dbReference type="Rhea" id="RHEA-COMP:19515"/>
        <dbReference type="Rhea" id="RHEA-COMP:19516"/>
        <dbReference type="ChEBI" id="CHEBI:15378"/>
        <dbReference type="ChEBI" id="CHEBI:57527"/>
        <dbReference type="ChEBI" id="CHEBI:58189"/>
        <dbReference type="ChEBI" id="CHEBI:132511"/>
        <dbReference type="ChEBI" id="CHEBI:132515"/>
        <dbReference type="EC" id="2.4.1.131"/>
    </reaction>
    <physiologicalReaction direction="left-to-right" evidence="12 14">
        <dbReference type="Rhea" id="RHEA:29524"/>
    </physiologicalReaction>
</comment>
<evidence type="ECO:0000256" key="14">
    <source>
        <dbReference type="RuleBase" id="RU367051"/>
    </source>
</evidence>
<keyword evidence="8 14" id="KW-0812">Transmembrane</keyword>
<evidence type="ECO:0000256" key="13">
    <source>
        <dbReference type="ARBA" id="ARBA00056799"/>
    </source>
</evidence>
<dbReference type="STRING" id="1168221.R7YLR3"/>
<evidence type="ECO:0000256" key="9">
    <source>
        <dbReference type="ARBA" id="ARBA00022824"/>
    </source>
</evidence>
<proteinExistence type="inferred from homology"/>
<dbReference type="Pfam" id="PF00534">
    <property type="entry name" value="Glycos_transf_1"/>
    <property type="match status" value="1"/>
</dbReference>
<dbReference type="GO" id="GO:0006488">
    <property type="term" value="P:dolichol-linked oligosaccharide biosynthetic process"/>
    <property type="evidence" value="ECO:0007669"/>
    <property type="project" value="EnsemblFungi"/>
</dbReference>
<dbReference type="FunFam" id="3.40.50.2000:FF:000168">
    <property type="entry name" value="Alpha-1,2-mannosyltransferase (Alg11), putative"/>
    <property type="match status" value="1"/>
</dbReference>
<dbReference type="InterPro" id="IPR038013">
    <property type="entry name" value="ALG11"/>
</dbReference>
<dbReference type="Pfam" id="PF15924">
    <property type="entry name" value="ALG11_N"/>
    <property type="match status" value="1"/>
</dbReference>
<evidence type="ECO:0000256" key="5">
    <source>
        <dbReference type="ARBA" id="ARBA00022018"/>
    </source>
</evidence>
<keyword evidence="11 14" id="KW-0472">Membrane</keyword>
<reference evidence="18" key="1">
    <citation type="submission" date="2012-06" db="EMBL/GenBank/DDBJ databases">
        <title>The genome sequence of Coniosporium apollinis CBS 100218.</title>
        <authorList>
            <consortium name="The Broad Institute Genome Sequencing Platform"/>
            <person name="Cuomo C."/>
            <person name="Gorbushina A."/>
            <person name="Noack S."/>
            <person name="Walker B."/>
            <person name="Young S.K."/>
            <person name="Zeng Q."/>
            <person name="Gargeya S."/>
            <person name="Fitzgerald M."/>
            <person name="Haas B."/>
            <person name="Abouelleil A."/>
            <person name="Alvarado L."/>
            <person name="Arachchi H.M."/>
            <person name="Berlin A.M."/>
            <person name="Chapman S.B."/>
            <person name="Goldberg J."/>
            <person name="Griggs A."/>
            <person name="Gujja S."/>
            <person name="Hansen M."/>
            <person name="Howarth C."/>
            <person name="Imamovic A."/>
            <person name="Larimer J."/>
            <person name="McCowan C."/>
            <person name="Montmayeur A."/>
            <person name="Murphy C."/>
            <person name="Neiman D."/>
            <person name="Pearson M."/>
            <person name="Priest M."/>
            <person name="Roberts A."/>
            <person name="Saif S."/>
            <person name="Shea T."/>
            <person name="Sisk P."/>
            <person name="Sykes S."/>
            <person name="Wortman J."/>
            <person name="Nusbaum C."/>
            <person name="Birren B."/>
        </authorList>
    </citation>
    <scope>NUCLEOTIDE SEQUENCE [LARGE SCALE GENOMIC DNA]</scope>
    <source>
        <strain evidence="18">CBS 100218</strain>
    </source>
</reference>
<dbReference type="EMBL" id="JH767560">
    <property type="protein sequence ID" value="EON62818.1"/>
    <property type="molecule type" value="Genomic_DNA"/>
</dbReference>
<evidence type="ECO:0000256" key="2">
    <source>
        <dbReference type="ARBA" id="ARBA00004922"/>
    </source>
</evidence>
<feature type="domain" description="ALG11 mannosyltransferase N-terminal" evidence="16">
    <location>
        <begin position="96"/>
        <end position="305"/>
    </location>
</feature>
<dbReference type="GO" id="GO:0004377">
    <property type="term" value="F:GDP-Man:Man(3)GlcNAc(2)-PP-Dol alpha-1,2-mannosyltransferase activity"/>
    <property type="evidence" value="ECO:0007669"/>
    <property type="project" value="UniProtKB-UniRule"/>
</dbReference>
<feature type="transmembrane region" description="Helical" evidence="14">
    <location>
        <begin position="6"/>
        <end position="25"/>
    </location>
</feature>
<gene>
    <name evidence="17" type="ORF">W97_02043</name>
</gene>
<dbReference type="Gene3D" id="3.40.50.2000">
    <property type="entry name" value="Glycogen Phosphorylase B"/>
    <property type="match status" value="1"/>
</dbReference>
<dbReference type="Proteomes" id="UP000016924">
    <property type="component" value="Unassembled WGS sequence"/>
</dbReference>
<dbReference type="OrthoDB" id="2276068at2759"/>
<evidence type="ECO:0000256" key="4">
    <source>
        <dbReference type="ARBA" id="ARBA00012645"/>
    </source>
</evidence>
<protein>
    <recommendedName>
        <fullName evidence="5 14">GDP-Man:Man(3)GlcNAc(2)-PP-Dol alpha-1,2-mannosyltransferase</fullName>
        <ecNumber evidence="4 14">2.4.1.131</ecNumber>
    </recommendedName>
</protein>
<comment type="pathway">
    <text evidence="2 14">Protein modification; protein glycosylation.</text>
</comment>
<dbReference type="OMA" id="ARLYGWV"/>
<organism evidence="17 18">
    <name type="scientific">Coniosporium apollinis (strain CBS 100218)</name>
    <name type="common">Rock-inhabiting black yeast</name>
    <dbReference type="NCBI Taxonomy" id="1168221"/>
    <lineage>
        <taxon>Eukaryota</taxon>
        <taxon>Fungi</taxon>
        <taxon>Dikarya</taxon>
        <taxon>Ascomycota</taxon>
        <taxon>Pezizomycotina</taxon>
        <taxon>Dothideomycetes</taxon>
        <taxon>Dothideomycetes incertae sedis</taxon>
        <taxon>Coniosporium</taxon>
    </lineage>
</organism>
<dbReference type="InterPro" id="IPR001296">
    <property type="entry name" value="Glyco_trans_1"/>
</dbReference>
<evidence type="ECO:0000256" key="11">
    <source>
        <dbReference type="ARBA" id="ARBA00023136"/>
    </source>
</evidence>
<keyword evidence="10 14" id="KW-1133">Transmembrane helix</keyword>
<evidence type="ECO:0000256" key="3">
    <source>
        <dbReference type="ARBA" id="ARBA00009481"/>
    </source>
</evidence>
<dbReference type="GeneID" id="19899354"/>
<evidence type="ECO:0000256" key="12">
    <source>
        <dbReference type="ARBA" id="ARBA00045065"/>
    </source>
</evidence>
<evidence type="ECO:0000256" key="7">
    <source>
        <dbReference type="ARBA" id="ARBA00022679"/>
    </source>
</evidence>
<dbReference type="eggNOG" id="KOG1387">
    <property type="taxonomic scope" value="Eukaryota"/>
</dbReference>
<keyword evidence="6 14" id="KW-0328">Glycosyltransferase</keyword>
<dbReference type="SUPFAM" id="SSF53756">
    <property type="entry name" value="UDP-Glycosyltransferase/glycogen phosphorylase"/>
    <property type="match status" value="1"/>
</dbReference>
<evidence type="ECO:0000259" key="15">
    <source>
        <dbReference type="Pfam" id="PF00534"/>
    </source>
</evidence>
<dbReference type="PANTHER" id="PTHR45919">
    <property type="entry name" value="GDP-MAN:MAN(3)GLCNAC(2)-PP-DOL ALPHA-1,2-MANNOSYLTRANSFERASE"/>
    <property type="match status" value="1"/>
</dbReference>
<dbReference type="AlphaFoldDB" id="R7YLR3"/>
<evidence type="ECO:0000313" key="18">
    <source>
        <dbReference type="Proteomes" id="UP000016924"/>
    </source>
</evidence>
<evidence type="ECO:0000256" key="6">
    <source>
        <dbReference type="ARBA" id="ARBA00022676"/>
    </source>
</evidence>
<evidence type="ECO:0000256" key="8">
    <source>
        <dbReference type="ARBA" id="ARBA00022692"/>
    </source>
</evidence>
<dbReference type="GO" id="GO:0005789">
    <property type="term" value="C:endoplasmic reticulum membrane"/>
    <property type="evidence" value="ECO:0007669"/>
    <property type="project" value="UniProtKB-SubCell"/>
</dbReference>
<keyword evidence="7 14" id="KW-0808">Transferase</keyword>
<keyword evidence="9 14" id="KW-0256">Endoplasmic reticulum</keyword>
<dbReference type="CDD" id="cd03806">
    <property type="entry name" value="GT4_ALG11-like"/>
    <property type="match status" value="1"/>
</dbReference>
<evidence type="ECO:0000259" key="16">
    <source>
        <dbReference type="Pfam" id="PF15924"/>
    </source>
</evidence>
<evidence type="ECO:0000256" key="10">
    <source>
        <dbReference type="ARBA" id="ARBA00022989"/>
    </source>
</evidence>
<comment type="function">
    <text evidence="13 14">GDP-Man:Man(3)GlcNAc(2)-PP-Dol alpha-1,2-mannosyltransferase that operates in the biosynthetic pathway of dolichol-linked oligosaccharides, the glycan precursors employed in protein asparagine (N)-glycosylation. The assembly of dolichol-linked oligosaccharides begins on the cytosolic side of the endoplasmic reticulum membrane and finishes in its lumen. The sequential addition of sugars to dolichol pyrophosphate produces dolichol-linked oligosaccharides containing fourteen sugars, including two GlcNAcs, nine mannoses and three glucoses. Once assembled, the oligosaccharide is transferred from the lipid to nascent proteins by oligosaccharyltransferases. Catalyzes, on the cytoplasmic face of the endoplasmic reticulum, the addition of the fourth and fifth mannose residues to the dolichol-linked oligosaccharide chain, to produce Man(5)GlcNAc(2)-PP-dolichol core oligosaccharide.</text>
</comment>
<dbReference type="PANTHER" id="PTHR45919:SF1">
    <property type="entry name" value="GDP-MAN:MAN(3)GLCNAC(2)-PP-DOL ALPHA-1,2-MANNOSYLTRANSFERASE"/>
    <property type="match status" value="1"/>
</dbReference>
<comment type="similarity">
    <text evidence="3 14">Belongs to the glycosyltransferase group 1 family. Glycosyltransferase 4 subfamily.</text>
</comment>
<feature type="domain" description="Glycosyl transferase family 1" evidence="15">
    <location>
        <begin position="337"/>
        <end position="499"/>
    </location>
</feature>
<dbReference type="RefSeq" id="XP_007778135.1">
    <property type="nucleotide sequence ID" value="XM_007779945.1"/>
</dbReference>
<sequence length="548" mass="61725">MFLYTVIISIFLLVVLPFLFLTVVLRKGGELAGWYIRRKTQARRELLLSRAAAEHKQYASEEENSGNQEDEEWEKAESSAGKTLLEKSKRDGDWEGIIGFFHPFCNAGGGGERVLWAAIRATQKRWPRSLCIVYTGDHDVDKDAILRRVKDRFNIHLHPPTVNFVYLTTRQYILSSTWPHFTLLGQSLGSLIVAYDAFNLLVPDIFVDTMGYAFTLALSRFLFPDVPTGAYVHYPTISTDMLGSLDENSGEAGKGVNAGTGRGAKGAAKKAYWRLFARLYSWVGGRVDVVMTNSTWTQNHIKQLWSPSRASNPRASEITVVFPPVAVEELVEEIEVNEASEKSREPSLLYIAQFRPEKNHPLILNAFAELMNSKDWPDDERPKLILIGSVRDDEDAKRVYKLRLLARELNIKDEVEFICDASWPQIRDWLRKASIGVNGMWNEHFGIGVVEYQAAGLISVVNASGGPKEDIVVDLDDGPTGFHASTASEYAAAFGEALELDHQETIAVRLRARKSAHRFTEESFATKWVGQVERLVQLRRKLHPDGQN</sequence>
<dbReference type="UniPathway" id="UPA00378"/>
<dbReference type="HOGENOM" id="CLU_017896_1_1_1"/>
<accession>R7YLR3</accession>
<name>R7YLR3_CONA1</name>
<keyword evidence="18" id="KW-1185">Reference proteome</keyword>
<dbReference type="EC" id="2.4.1.131" evidence="4 14"/>
<comment type="subcellular location">
    <subcellularLocation>
        <location evidence="1">Endoplasmic reticulum membrane</location>
        <topology evidence="1">Single-pass membrane protein</topology>
    </subcellularLocation>
</comment>